<evidence type="ECO:0000313" key="3">
    <source>
        <dbReference type="Proteomes" id="UP000235672"/>
    </source>
</evidence>
<proteinExistence type="predicted"/>
<protein>
    <recommendedName>
        <fullName evidence="4">Secreted protein</fullName>
    </recommendedName>
</protein>
<feature type="signal peptide" evidence="1">
    <location>
        <begin position="1"/>
        <end position="23"/>
    </location>
</feature>
<keyword evidence="1" id="KW-0732">Signal</keyword>
<organism evidence="2 3">
    <name type="scientific">Hyaloscypha hepaticicola</name>
    <dbReference type="NCBI Taxonomy" id="2082293"/>
    <lineage>
        <taxon>Eukaryota</taxon>
        <taxon>Fungi</taxon>
        <taxon>Dikarya</taxon>
        <taxon>Ascomycota</taxon>
        <taxon>Pezizomycotina</taxon>
        <taxon>Leotiomycetes</taxon>
        <taxon>Helotiales</taxon>
        <taxon>Hyaloscyphaceae</taxon>
        <taxon>Hyaloscypha</taxon>
    </lineage>
</organism>
<sequence length="145" mass="16307">MTRAHFTAFSYLQLLLTPPQLFGFTPHLSSSSPLTSSHLQTVSFSARSLPIEPENAHFSIRHRSRESCARKPPRSTPRSNLAALQGFLSVQWGRGHDSAWTTAFLFRCTPVQYPDFTGQKGRASLIQREGHVQQTTCDCGRYRSI</sequence>
<gene>
    <name evidence="2" type="ORF">NA56DRAFT_21520</name>
</gene>
<keyword evidence="3" id="KW-1185">Reference proteome</keyword>
<dbReference type="Proteomes" id="UP000235672">
    <property type="component" value="Unassembled WGS sequence"/>
</dbReference>
<accession>A0A2J6QR17</accession>
<evidence type="ECO:0000313" key="2">
    <source>
        <dbReference type="EMBL" id="PMD28705.1"/>
    </source>
</evidence>
<dbReference type="EMBL" id="KZ613464">
    <property type="protein sequence ID" value="PMD28705.1"/>
    <property type="molecule type" value="Genomic_DNA"/>
</dbReference>
<evidence type="ECO:0008006" key="4">
    <source>
        <dbReference type="Google" id="ProtNLM"/>
    </source>
</evidence>
<reference evidence="2 3" key="1">
    <citation type="submission" date="2016-05" db="EMBL/GenBank/DDBJ databases">
        <title>A degradative enzymes factory behind the ericoid mycorrhizal symbiosis.</title>
        <authorList>
            <consortium name="DOE Joint Genome Institute"/>
            <person name="Martino E."/>
            <person name="Morin E."/>
            <person name="Grelet G."/>
            <person name="Kuo A."/>
            <person name="Kohler A."/>
            <person name="Daghino S."/>
            <person name="Barry K."/>
            <person name="Choi C."/>
            <person name="Cichocki N."/>
            <person name="Clum A."/>
            <person name="Copeland A."/>
            <person name="Hainaut M."/>
            <person name="Haridas S."/>
            <person name="Labutti K."/>
            <person name="Lindquist E."/>
            <person name="Lipzen A."/>
            <person name="Khouja H.-R."/>
            <person name="Murat C."/>
            <person name="Ohm R."/>
            <person name="Olson A."/>
            <person name="Spatafora J."/>
            <person name="Veneault-Fourrey C."/>
            <person name="Henrissat B."/>
            <person name="Grigoriev I."/>
            <person name="Martin F."/>
            <person name="Perotto S."/>
        </authorList>
    </citation>
    <scope>NUCLEOTIDE SEQUENCE [LARGE SCALE GENOMIC DNA]</scope>
    <source>
        <strain evidence="2 3">UAMH 7357</strain>
    </source>
</reference>
<name>A0A2J6QR17_9HELO</name>
<dbReference type="AlphaFoldDB" id="A0A2J6QR17"/>
<evidence type="ECO:0000256" key="1">
    <source>
        <dbReference type="SAM" id="SignalP"/>
    </source>
</evidence>
<feature type="chain" id="PRO_5014327140" description="Secreted protein" evidence="1">
    <location>
        <begin position="24"/>
        <end position="145"/>
    </location>
</feature>